<dbReference type="Proteomes" id="UP001054837">
    <property type="component" value="Unassembled WGS sequence"/>
</dbReference>
<dbReference type="PANTHER" id="PTHR21494">
    <property type="entry name" value="ACTIVATING SIGNAL COINTEGRATOR 1 COMPLEX SUBUNIT 2 ASC-1 COMPLEX SUBUNIT P100"/>
    <property type="match status" value="1"/>
</dbReference>
<reference evidence="2 3" key="1">
    <citation type="submission" date="2021-06" db="EMBL/GenBank/DDBJ databases">
        <title>Caerostris darwini draft genome.</title>
        <authorList>
            <person name="Kono N."/>
            <person name="Arakawa K."/>
        </authorList>
    </citation>
    <scope>NUCLEOTIDE SEQUENCE [LARGE SCALE GENOMIC DNA]</scope>
</reference>
<dbReference type="SUPFAM" id="SSF46934">
    <property type="entry name" value="UBA-like"/>
    <property type="match status" value="1"/>
</dbReference>
<sequence>MASEDPYISQISGEPLDTVELLVNTKNGAFNLVSAMNIGFMEERNYVHFKPPPELTDDTGQDYSLAEEEEWLEMAWFLEEDLHWVLKLPYHRFWSQAIYDESLHKCLESYISQATRYYDLDNLCLKPEIMKAVKKIHKLVFLIYLRMSTCKESKNFFMKPEAFGDIIYDNYIFDVPKIMDLCVLYGLPNFQLMTKMIQNIFTTQPKYYEDLENTVNCVFEAFNIIEEKLSKNLQEMQGSSSLYQVNGVNVKIEFSLSSFHDVVNYNTDVIATLHAFLEIFSEACNVFFQSGAALRLATFYEMTFPSIEKEIGRRNKLNENEKILKEIKRKVSLSKTLLVKVFRKIIDFCCIQHIIFENSSDGSQKSYTNVYLERFLDIFMEITSYRSFLKDFNVLFPFENDTDLFNKKGLNLDPQRLSHIFCSIHDNEESIPQTFLTSTAHGARPKIRKKDASKNSVSSLREAADVFKEDNYIATNMSNGISSSETNGLTDIEKNPLVDSVAEILQECSKEFIEKCLQYFNNDGDRVIDAYVTDTLPDYLKNLNKTYDTEFKPEPETKPNCSVLEERKSVFDNDEFDVFRRDDINLENVHFGKKNKTPSKYENLSNDKESEFLKKYVLAYGSEETDFIDEPNLYEDEYDDTYDSAMVGLKEPVPEGEPDVDVPEETSESMRDTSKDFCENPEVIRERREQRREAKFAARGNHRGAASNDQTHNRQYKDRHKASSGNHNRRKQADFKKSRGMY</sequence>
<feature type="compositionally biased region" description="Basic and acidic residues" evidence="1">
    <location>
        <begin position="668"/>
        <end position="696"/>
    </location>
</feature>
<protein>
    <submittedName>
        <fullName evidence="2">Activating signal cointegrator 1 complex subunit 2</fullName>
    </submittedName>
</protein>
<accession>A0AAV4PR54</accession>
<dbReference type="PANTHER" id="PTHR21494:SF0">
    <property type="entry name" value="ACTIVATING SIGNAL COINTEGRATOR 1 COMPLEX SUBUNIT 2"/>
    <property type="match status" value="1"/>
</dbReference>
<feature type="compositionally biased region" description="Acidic residues" evidence="1">
    <location>
        <begin position="654"/>
        <end position="667"/>
    </location>
</feature>
<dbReference type="EMBL" id="BPLQ01003391">
    <property type="protein sequence ID" value="GIY00128.1"/>
    <property type="molecule type" value="Genomic_DNA"/>
</dbReference>
<feature type="compositionally biased region" description="Basic and acidic residues" evidence="1">
    <location>
        <begin position="731"/>
        <end position="742"/>
    </location>
</feature>
<name>A0AAV4PR54_9ARAC</name>
<dbReference type="AlphaFoldDB" id="A0AAV4PR54"/>
<dbReference type="Gene3D" id="1.10.8.10">
    <property type="entry name" value="DNA helicase RuvA subunit, C-terminal domain"/>
    <property type="match status" value="1"/>
</dbReference>
<dbReference type="GO" id="GO:0043130">
    <property type="term" value="F:ubiquitin binding"/>
    <property type="evidence" value="ECO:0007669"/>
    <property type="project" value="TreeGrafter"/>
</dbReference>
<gene>
    <name evidence="2" type="primary">ASCC2</name>
    <name evidence="2" type="ORF">CDAR_501571</name>
</gene>
<keyword evidence="3" id="KW-1185">Reference proteome</keyword>
<dbReference type="InterPro" id="IPR052586">
    <property type="entry name" value="ASCC2"/>
</dbReference>
<comment type="caution">
    <text evidence="2">The sequence shown here is derived from an EMBL/GenBank/DDBJ whole genome shotgun (WGS) entry which is preliminary data.</text>
</comment>
<feature type="region of interest" description="Disordered" evidence="1">
    <location>
        <begin position="649"/>
        <end position="742"/>
    </location>
</feature>
<feature type="compositionally biased region" description="Basic residues" evidence="1">
    <location>
        <begin position="717"/>
        <end position="730"/>
    </location>
</feature>
<evidence type="ECO:0000256" key="1">
    <source>
        <dbReference type="SAM" id="MobiDB-lite"/>
    </source>
</evidence>
<evidence type="ECO:0000313" key="3">
    <source>
        <dbReference type="Proteomes" id="UP001054837"/>
    </source>
</evidence>
<organism evidence="2 3">
    <name type="scientific">Caerostris darwini</name>
    <dbReference type="NCBI Taxonomy" id="1538125"/>
    <lineage>
        <taxon>Eukaryota</taxon>
        <taxon>Metazoa</taxon>
        <taxon>Ecdysozoa</taxon>
        <taxon>Arthropoda</taxon>
        <taxon>Chelicerata</taxon>
        <taxon>Arachnida</taxon>
        <taxon>Araneae</taxon>
        <taxon>Araneomorphae</taxon>
        <taxon>Entelegynae</taxon>
        <taxon>Araneoidea</taxon>
        <taxon>Araneidae</taxon>
        <taxon>Caerostris</taxon>
    </lineage>
</organism>
<dbReference type="GO" id="GO:0006355">
    <property type="term" value="P:regulation of DNA-templated transcription"/>
    <property type="evidence" value="ECO:0007669"/>
    <property type="project" value="TreeGrafter"/>
</dbReference>
<dbReference type="InterPro" id="IPR009060">
    <property type="entry name" value="UBA-like_sf"/>
</dbReference>
<proteinExistence type="predicted"/>
<evidence type="ECO:0000313" key="2">
    <source>
        <dbReference type="EMBL" id="GIY00128.1"/>
    </source>
</evidence>